<name>A0A7C9N7M7_9BACT</name>
<dbReference type="EMBL" id="WVUD01000074">
    <property type="protein sequence ID" value="MYL85295.1"/>
    <property type="molecule type" value="Genomic_DNA"/>
</dbReference>
<keyword evidence="3" id="KW-1185">Reference proteome</keyword>
<protein>
    <recommendedName>
        <fullName evidence="4">DUF2782 domain-containing protein</fullName>
    </recommendedName>
</protein>
<feature type="region of interest" description="Disordered" evidence="1">
    <location>
        <begin position="48"/>
        <end position="168"/>
    </location>
</feature>
<reference evidence="2 3" key="1">
    <citation type="submission" date="2020-01" db="EMBL/GenBank/DDBJ databases">
        <title>Genome sequence of Desulfovibrio aerotolerans DSM 16695(T).</title>
        <authorList>
            <person name="Karnachuk O."/>
            <person name="Avakyan M."/>
            <person name="Mardanov A."/>
            <person name="Kadnikov V."/>
            <person name="Ravin N."/>
        </authorList>
    </citation>
    <scope>NUCLEOTIDE SEQUENCE [LARGE SCALE GENOMIC DNA]</scope>
    <source>
        <strain evidence="2 3">DSM 16695</strain>
    </source>
</reference>
<accession>A0A7C9N7M7</accession>
<feature type="compositionally biased region" description="Pro residues" evidence="1">
    <location>
        <begin position="48"/>
        <end position="61"/>
    </location>
</feature>
<dbReference type="OrthoDB" id="5461412at2"/>
<comment type="caution">
    <text evidence="2">The sequence shown here is derived from an EMBL/GenBank/DDBJ whole genome shotgun (WGS) entry which is preliminary data.</text>
</comment>
<proteinExistence type="predicted"/>
<evidence type="ECO:0000313" key="2">
    <source>
        <dbReference type="EMBL" id="MYL85295.1"/>
    </source>
</evidence>
<dbReference type="RefSeq" id="WP_160964118.1">
    <property type="nucleotide sequence ID" value="NZ_WVUD01000074.1"/>
</dbReference>
<evidence type="ECO:0000313" key="3">
    <source>
        <dbReference type="Proteomes" id="UP000482487"/>
    </source>
</evidence>
<feature type="compositionally biased region" description="Gly residues" evidence="1">
    <location>
        <begin position="159"/>
        <end position="168"/>
    </location>
</feature>
<evidence type="ECO:0000256" key="1">
    <source>
        <dbReference type="SAM" id="MobiDB-lite"/>
    </source>
</evidence>
<dbReference type="AlphaFoldDB" id="A0A7C9N7M7"/>
<gene>
    <name evidence="2" type="ORF">GTA51_19555</name>
</gene>
<sequence>MKTCHASRFTGELQGKAAPRRAGAAILAATLTAALFAATLALADGMPGAPPAEYGPPPAPPSDSAWDSDDDARRDVRLGNVDHMRLGREDDGSVIMEVRPRPKQTPDQQQVGPFYIYPQVGTMPGQQTGQTGQQTGTQTGRPQQGQPGGMGQYNQSAPGGQGSAGSGS</sequence>
<feature type="compositionally biased region" description="Basic and acidic residues" evidence="1">
    <location>
        <begin position="71"/>
        <end position="91"/>
    </location>
</feature>
<feature type="compositionally biased region" description="Low complexity" evidence="1">
    <location>
        <begin position="121"/>
        <end position="145"/>
    </location>
</feature>
<dbReference type="Proteomes" id="UP000482487">
    <property type="component" value="Unassembled WGS sequence"/>
</dbReference>
<evidence type="ECO:0008006" key="4">
    <source>
        <dbReference type="Google" id="ProtNLM"/>
    </source>
</evidence>
<organism evidence="2 3">
    <name type="scientific">Solidesulfovibrio aerotolerans</name>
    <dbReference type="NCBI Taxonomy" id="295255"/>
    <lineage>
        <taxon>Bacteria</taxon>
        <taxon>Pseudomonadati</taxon>
        <taxon>Thermodesulfobacteriota</taxon>
        <taxon>Desulfovibrionia</taxon>
        <taxon>Desulfovibrionales</taxon>
        <taxon>Desulfovibrionaceae</taxon>
        <taxon>Solidesulfovibrio</taxon>
    </lineage>
</organism>